<organism evidence="1 2">
    <name type="scientific">[Candida] jaroonii</name>
    <dbReference type="NCBI Taxonomy" id="467808"/>
    <lineage>
        <taxon>Eukaryota</taxon>
        <taxon>Fungi</taxon>
        <taxon>Dikarya</taxon>
        <taxon>Ascomycota</taxon>
        <taxon>Saccharomycotina</taxon>
        <taxon>Pichiomycetes</taxon>
        <taxon>Debaryomycetaceae</taxon>
        <taxon>Yamadazyma</taxon>
    </lineage>
</organism>
<comment type="caution">
    <text evidence="1">The sequence shown here is derived from an EMBL/GenBank/DDBJ whole genome shotgun (WGS) entry which is preliminary data.</text>
</comment>
<sequence>MATKYLKTVQLNDGTSIPSIGLGTWKAKDEEVYDIVKHALSIGYRHIDTAAGYGNEVPIGKAIKDSGIPREEIYVTTKLWITRHAEPVVALKESLERLDLEYVDLFLMHWPVYLNPKGTPEKIPLLPNGKRDIVLDWSFVKTFELMQECVEKGLTKSIGVSNFSIKNLKKILAEDFKHKPVINQVEIHPYLPNLDLNKFCQQNGIYLEAYSPLGSDGSPLLSEEVIIKIGEKYNVPPATIIFSWLIKRGIIALPKSIKPHRVEQNLMILDLADEDVQSINDIHLTKSKRYGLPDWDPIDVFGEDE</sequence>
<gene>
    <name evidence="1" type="ORF">CLIB1444_02S04852</name>
</gene>
<evidence type="ECO:0000313" key="2">
    <source>
        <dbReference type="Proteomes" id="UP001152531"/>
    </source>
</evidence>
<proteinExistence type="predicted"/>
<protein>
    <submittedName>
        <fullName evidence="1">Glycerol 2-dehydrogenase (NADP(+))</fullName>
    </submittedName>
</protein>
<name>A0ACA9Y2Z1_9ASCO</name>
<reference evidence="1" key="1">
    <citation type="submission" date="2022-06" db="EMBL/GenBank/DDBJ databases">
        <authorList>
            <person name="Legras J.-L."/>
            <person name="Devillers H."/>
            <person name="Grondin C."/>
        </authorList>
    </citation>
    <scope>NUCLEOTIDE SEQUENCE</scope>
    <source>
        <strain evidence="1">CLIB 1444</strain>
    </source>
</reference>
<dbReference type="Proteomes" id="UP001152531">
    <property type="component" value="Unassembled WGS sequence"/>
</dbReference>
<keyword evidence="2" id="KW-1185">Reference proteome</keyword>
<dbReference type="EMBL" id="CALSDN010000002">
    <property type="protein sequence ID" value="CAH6719277.1"/>
    <property type="molecule type" value="Genomic_DNA"/>
</dbReference>
<evidence type="ECO:0000313" key="1">
    <source>
        <dbReference type="EMBL" id="CAH6719277.1"/>
    </source>
</evidence>
<accession>A0ACA9Y2Z1</accession>